<sequence>MIKTRIDERYEFQSEILDYLKKHNGYFIRKNKNYDKNFAMDFKVLFKFLEITQKDELIKLKKIHEKDLAKTIIKSINKSISSSNLLRTLKNGVEISGIKLNLLYTKPASNLNSDLVEKYDQNIFSVIEEVKISDKERVDLVLFLNGFAIMCIELKTLPNTYEDAINQYKTQRDINNRIFANKTGVLVAFAMDRNECYMTTKLDKEKTIFLPFNMGKGKGIDQGGGNPIFKDRASVSYMWEDVFKKESVIELISKFIMDDKNLVFPRFHQRDVIKKIIADVLKNKTSKNYLIQHSAGSGKTKTIAWLSHRLATLHNENDKVIFNKVVVVTDRVVVDRQLQNAIEALGLKAGFVETMDDSKNSSDLAAALNSNTKIIVTTIQKFPYILDSIKKLKDQNFAVIIDEAHSSTSGKNMSALNVALGGGDAQDQLEKEILSFGKQDNVSMFAFTATPKNSTIELFGNINKNGQKEAFHLYSMKQAIEEGFILDVLSNYMTYKTYFDLVKTVANDPKCSKTSVKTLAKKLVALNENNISDRVEIIVEHFRQNVMSELGGDAKAMIITSSREAAVKYYKILNEYLTKNGYFDMKTLVAFSGSVMVDGTEYSETMLNAISENLLTAKFDEKAYKFLVVANKYQTGFDQPKLCAMYVAKKLDGVNAVQTLSRLNRIYKPYDKKTFVVDFENSYDDIKDAFSRYYTTTILSSFITKKAIYDLEARIDGYYIFDMFDIEKLNNIIYDKTQYKEGNLSLNAKKAIEAICQRTKRAFDRLDIDEKRNFVKLLRAFVKIYEFLSLNLPFDDEKIHKKYKFITTILPYLITKKSNNNFKIDDKVKAINFRQEKTGEYSSRLKSDPLISPVSVTTSGSRDDKEERLSVIIDEINILNGGKLDKDLAIKSVYGVVKRVKNSQELKNSANNNSFDDFKLLYSSVIEEDLTNNYYKNEEFNSVLLNNEEMKNKIFNIFASDIYQGFRNSVV</sequence>
<dbReference type="Proteomes" id="UP000594749">
    <property type="component" value="Chromosome"/>
</dbReference>
<dbReference type="SUPFAM" id="SSF52540">
    <property type="entry name" value="P-loop containing nucleoside triphosphate hydrolases"/>
    <property type="match status" value="1"/>
</dbReference>
<dbReference type="PANTHER" id="PTHR42927:SF1">
    <property type="entry name" value="HELICASE SUPERFAMILY 1 AND 2 DOMAIN-CONTAINING PROTEIN"/>
    <property type="match status" value="1"/>
</dbReference>
<proteinExistence type="predicted"/>
<organism evidence="2 3">
    <name type="scientific">Campylobacter corcagiensis</name>
    <dbReference type="NCBI Taxonomy" id="1448857"/>
    <lineage>
        <taxon>Bacteria</taxon>
        <taxon>Pseudomonadati</taxon>
        <taxon>Campylobacterota</taxon>
        <taxon>Epsilonproteobacteria</taxon>
        <taxon>Campylobacterales</taxon>
        <taxon>Campylobacteraceae</taxon>
        <taxon>Campylobacter</taxon>
    </lineage>
</organism>
<dbReference type="InterPro" id="IPR014001">
    <property type="entry name" value="Helicase_ATP-bd"/>
</dbReference>
<dbReference type="InterPro" id="IPR007409">
    <property type="entry name" value="Restrct_endonuc_type1_HsdR_N"/>
</dbReference>
<dbReference type="InterPro" id="IPR027417">
    <property type="entry name" value="P-loop_NTPase"/>
</dbReference>
<dbReference type="PANTHER" id="PTHR42927">
    <property type="entry name" value="HELICASE SUPERFAMILY 1 AND 2 DOMAIN-CONTAINING PROTEIN"/>
    <property type="match status" value="1"/>
</dbReference>
<name>A0A7M1LGG6_9BACT</name>
<evidence type="ECO:0000313" key="2">
    <source>
        <dbReference type="EMBL" id="QOQ87124.1"/>
    </source>
</evidence>
<dbReference type="OrthoDB" id="9758243at2"/>
<dbReference type="GO" id="GO:0003677">
    <property type="term" value="F:DNA binding"/>
    <property type="evidence" value="ECO:0007669"/>
    <property type="project" value="UniProtKB-KW"/>
</dbReference>
<dbReference type="Pfam" id="PF04313">
    <property type="entry name" value="HSDR_N"/>
    <property type="match status" value="1"/>
</dbReference>
<evidence type="ECO:0000259" key="1">
    <source>
        <dbReference type="PROSITE" id="PS51192"/>
    </source>
</evidence>
<dbReference type="GO" id="GO:0009307">
    <property type="term" value="P:DNA restriction-modification system"/>
    <property type="evidence" value="ECO:0007669"/>
    <property type="project" value="UniProtKB-KW"/>
</dbReference>
<dbReference type="RefSeq" id="WP_034971550.1">
    <property type="nucleotide sequence ID" value="NZ_CP053842.1"/>
</dbReference>
<evidence type="ECO:0000313" key="3">
    <source>
        <dbReference type="Proteomes" id="UP000594749"/>
    </source>
</evidence>
<dbReference type="Gene3D" id="3.40.50.300">
    <property type="entry name" value="P-loop containing nucleotide triphosphate hydrolases"/>
    <property type="match status" value="2"/>
</dbReference>
<dbReference type="Gene3D" id="3.90.1570.50">
    <property type="match status" value="1"/>
</dbReference>
<dbReference type="REBASE" id="451273">
    <property type="entry name" value="Cco77ORF7900P"/>
</dbReference>
<accession>A0A7M1LGG6</accession>
<dbReference type="SMART" id="SM00487">
    <property type="entry name" value="DEXDc"/>
    <property type="match status" value="1"/>
</dbReference>
<keyword evidence="3" id="KW-1185">Reference proteome</keyword>
<protein>
    <submittedName>
        <fullName evidence="2">Type I restriction endonuclease subunit R</fullName>
    </submittedName>
</protein>
<gene>
    <name evidence="2" type="ORF">IMC76_07890</name>
</gene>
<dbReference type="EMBL" id="CP063078">
    <property type="protein sequence ID" value="QOQ87124.1"/>
    <property type="molecule type" value="Genomic_DNA"/>
</dbReference>
<dbReference type="AlphaFoldDB" id="A0A7M1LGG6"/>
<dbReference type="PROSITE" id="PS51192">
    <property type="entry name" value="HELICASE_ATP_BIND_1"/>
    <property type="match status" value="1"/>
</dbReference>
<dbReference type="GO" id="GO:0009035">
    <property type="term" value="F:type I site-specific deoxyribonuclease activity"/>
    <property type="evidence" value="ECO:0007669"/>
    <property type="project" value="UniProtKB-EC"/>
</dbReference>
<dbReference type="GO" id="GO:0005524">
    <property type="term" value="F:ATP binding"/>
    <property type="evidence" value="ECO:0007669"/>
    <property type="project" value="UniProtKB-KW"/>
</dbReference>
<dbReference type="Pfam" id="PF22679">
    <property type="entry name" value="T1R_D3-like"/>
    <property type="match status" value="1"/>
</dbReference>
<keyword evidence="2" id="KW-0255">Endonuclease</keyword>
<keyword evidence="2" id="KW-0378">Hydrolase</keyword>
<keyword evidence="2" id="KW-0540">Nuclease</keyword>
<reference evidence="2 3" key="1">
    <citation type="submission" date="2020-10" db="EMBL/GenBank/DDBJ databases">
        <title>Campylobacter and Helicobacter PacBio genomes.</title>
        <authorList>
            <person name="Lane C."/>
        </authorList>
    </citation>
    <scope>NUCLEOTIDE SEQUENCE [LARGE SCALE GENOMIC DNA]</scope>
    <source>
        <strain evidence="2 3">2016D-0077</strain>
    </source>
</reference>
<dbReference type="InterPro" id="IPR055180">
    <property type="entry name" value="HsdR_RecA-like_helicase_dom_2"/>
</dbReference>
<dbReference type="InterPro" id="IPR040980">
    <property type="entry name" value="SWI2_SNF2"/>
</dbReference>
<feature type="domain" description="Helicase ATP-binding" evidence="1">
    <location>
        <begin position="280"/>
        <end position="469"/>
    </location>
</feature>
<dbReference type="Pfam" id="PF18766">
    <property type="entry name" value="SWI2_SNF2"/>
    <property type="match status" value="1"/>
</dbReference>